<dbReference type="Proteomes" id="UP000185944">
    <property type="component" value="Unassembled WGS sequence"/>
</dbReference>
<accession>A0A177EHW9</accession>
<evidence type="ECO:0000256" key="1">
    <source>
        <dbReference type="SAM" id="Phobius"/>
    </source>
</evidence>
<gene>
    <name evidence="2" type="ORF">NEDG_00012</name>
</gene>
<keyword evidence="1" id="KW-0812">Transmembrane</keyword>
<dbReference type="AlphaFoldDB" id="A0A177EHW9"/>
<feature type="transmembrane region" description="Helical" evidence="1">
    <location>
        <begin position="12"/>
        <end position="29"/>
    </location>
</feature>
<evidence type="ECO:0000313" key="2">
    <source>
        <dbReference type="EMBL" id="OAG31537.1"/>
    </source>
</evidence>
<dbReference type="EMBL" id="LTDL01000014">
    <property type="protein sequence ID" value="OAG31537.1"/>
    <property type="molecule type" value="Genomic_DNA"/>
</dbReference>
<comment type="caution">
    <text evidence="2">The sequence shown here is derived from an EMBL/GenBank/DDBJ whole genome shotgun (WGS) entry which is preliminary data.</text>
</comment>
<protein>
    <submittedName>
        <fullName evidence="2">Uncharacterized protein</fullName>
    </submittedName>
</protein>
<feature type="transmembrane region" description="Helical" evidence="1">
    <location>
        <begin position="67"/>
        <end position="87"/>
    </location>
</feature>
<organism evidence="2 3">
    <name type="scientific">Nematocida displodere</name>
    <dbReference type="NCBI Taxonomy" id="1805483"/>
    <lineage>
        <taxon>Eukaryota</taxon>
        <taxon>Fungi</taxon>
        <taxon>Fungi incertae sedis</taxon>
        <taxon>Microsporidia</taxon>
        <taxon>Nematocida</taxon>
    </lineage>
</organism>
<keyword evidence="1" id="KW-0472">Membrane</keyword>
<sequence>MVECVNIKIKAHIAYASVHTIGMWISIYIVELVLNKQRMCTFYLCASGVFYATMLMQCVFLRKRKTLNALIISIGIKAGVGLGYFYFTRQSVVLVYLVYYGLLLIHYLVVLYDLSPAFGGSTYLAYDIEGRDALFQEKQILESLGQMAVFETLICYMFVFREVSMGDGLSMDGFGKYPGPGRLLARVAGLSLLYGLTTVLGPWSSAVFSGVLIGGNVLSILCELLRRGWVVSLDGGLVFLHLAELNILVTGIPGLVLCLMHIRRLCTHGRTSIVKPRHRYRLVIEERG</sequence>
<keyword evidence="1" id="KW-1133">Transmembrane helix</keyword>
<feature type="transmembrane region" description="Helical" evidence="1">
    <location>
        <begin position="41"/>
        <end position="60"/>
    </location>
</feature>
<dbReference type="VEuPathDB" id="MicrosporidiaDB:NEDG_00012"/>
<name>A0A177EHW9_9MICR</name>
<reference evidence="2 3" key="1">
    <citation type="submission" date="2016-02" db="EMBL/GenBank/DDBJ databases">
        <title>Discovery of a natural microsporidian pathogen with a broad tissue tropism in Caenorhabditis elegans.</title>
        <authorList>
            <person name="Luallen R.J."/>
            <person name="Reinke A.W."/>
            <person name="Tong L."/>
            <person name="Botts M.R."/>
            <person name="Felix M.-A."/>
            <person name="Troemel E.R."/>
        </authorList>
    </citation>
    <scope>NUCLEOTIDE SEQUENCE [LARGE SCALE GENOMIC DNA]</scope>
    <source>
        <strain evidence="2 3">JUm2807</strain>
    </source>
</reference>
<feature type="transmembrane region" description="Helical" evidence="1">
    <location>
        <begin position="237"/>
        <end position="262"/>
    </location>
</feature>
<dbReference type="RefSeq" id="XP_067545138.1">
    <property type="nucleotide sequence ID" value="XM_067687430.1"/>
</dbReference>
<feature type="transmembrane region" description="Helical" evidence="1">
    <location>
        <begin position="93"/>
        <end position="114"/>
    </location>
</feature>
<evidence type="ECO:0000313" key="3">
    <source>
        <dbReference type="Proteomes" id="UP000185944"/>
    </source>
</evidence>
<dbReference type="GeneID" id="93646362"/>
<proteinExistence type="predicted"/>
<keyword evidence="3" id="KW-1185">Reference proteome</keyword>